<comment type="similarity">
    <text evidence="5">Belongs to the peptidase S1 family. CLIP subfamily.</text>
</comment>
<sequence>MEISPLASLVRRTSVSCLTEFLKMRNLCCSVLVVFVLSSVLVESATEDRFHLKDQNQVLGDRSPIFKGGRIVGGGVATAGQFPYQVGLLSGNFLFCGGSLIDSRWVLTAAHCVTKGVQVTAASAITVLAGTISNSVGIRLSVARVLRHERYGNFRNDVALLQLSQTVPSSNTVRPIALRLTPVPEGSEVIISGWGRIYQGGPTSSVLKYNRATAMGDQWCRSRTGIPSGLICLTSPEKNGACNGDSGGPAVFNNELVGVCNFIIQYCGSSNPDGYAKVSEFVPWIQATMRRY</sequence>
<dbReference type="Gene3D" id="2.40.10.10">
    <property type="entry name" value="Trypsin-like serine proteases"/>
    <property type="match status" value="1"/>
</dbReference>
<dbReference type="EnsemblMetazoa" id="ENSAATROPT008625">
    <property type="protein sequence ID" value="ENSAATROPP007773"/>
    <property type="gene ID" value="ENSAATROPG007031"/>
</dbReference>
<dbReference type="InterPro" id="IPR009003">
    <property type="entry name" value="Peptidase_S1_PA"/>
</dbReference>
<evidence type="ECO:0000256" key="2">
    <source>
        <dbReference type="ARBA" id="ARBA00022801"/>
    </source>
</evidence>
<dbReference type="Pfam" id="PF00089">
    <property type="entry name" value="Trypsin"/>
    <property type="match status" value="1"/>
</dbReference>
<keyword evidence="4" id="KW-1015">Disulfide bond</keyword>
<dbReference type="InterPro" id="IPR018114">
    <property type="entry name" value="TRYPSIN_HIS"/>
</dbReference>
<dbReference type="SMART" id="SM00020">
    <property type="entry name" value="Tryp_SPc"/>
    <property type="match status" value="1"/>
</dbReference>
<evidence type="ECO:0000256" key="3">
    <source>
        <dbReference type="ARBA" id="ARBA00022825"/>
    </source>
</evidence>
<keyword evidence="1" id="KW-0645">Protease</keyword>
<dbReference type="PANTHER" id="PTHR24276:SF91">
    <property type="entry name" value="AT26814P-RELATED"/>
    <property type="match status" value="1"/>
</dbReference>
<evidence type="ECO:0000259" key="6">
    <source>
        <dbReference type="PROSITE" id="PS50240"/>
    </source>
</evidence>
<evidence type="ECO:0000256" key="1">
    <source>
        <dbReference type="ARBA" id="ARBA00022670"/>
    </source>
</evidence>
<dbReference type="FunFam" id="2.40.10.10:FF:000068">
    <property type="entry name" value="transmembrane protease serine 2"/>
    <property type="match status" value="1"/>
</dbReference>
<evidence type="ECO:0000313" key="8">
    <source>
        <dbReference type="Proteomes" id="UP000075880"/>
    </source>
</evidence>
<dbReference type="InterPro" id="IPR001254">
    <property type="entry name" value="Trypsin_dom"/>
</dbReference>
<evidence type="ECO:0000313" key="7">
    <source>
        <dbReference type="EnsemblMetazoa" id="ENSAATROPP007773"/>
    </source>
</evidence>
<evidence type="ECO:0000256" key="4">
    <source>
        <dbReference type="ARBA" id="ARBA00023157"/>
    </source>
</evidence>
<proteinExistence type="inferred from homology"/>
<dbReference type="PROSITE" id="PS00134">
    <property type="entry name" value="TRYPSIN_HIS"/>
    <property type="match status" value="1"/>
</dbReference>
<dbReference type="GO" id="GO:0006508">
    <property type="term" value="P:proteolysis"/>
    <property type="evidence" value="ECO:0007669"/>
    <property type="project" value="UniProtKB-KW"/>
</dbReference>
<dbReference type="InterPro" id="IPR043504">
    <property type="entry name" value="Peptidase_S1_PA_chymotrypsin"/>
</dbReference>
<dbReference type="Proteomes" id="UP000075880">
    <property type="component" value="Unassembled WGS sequence"/>
</dbReference>
<evidence type="ECO:0000256" key="5">
    <source>
        <dbReference type="ARBA" id="ARBA00024195"/>
    </source>
</evidence>
<keyword evidence="2" id="KW-0378">Hydrolase</keyword>
<name>A0AAG5DAS1_ANOAO</name>
<dbReference type="PANTHER" id="PTHR24276">
    <property type="entry name" value="POLYSERASE-RELATED"/>
    <property type="match status" value="1"/>
</dbReference>
<dbReference type="AlphaFoldDB" id="A0AAG5DAS1"/>
<accession>A0AAG5DAS1</accession>
<reference evidence="7" key="1">
    <citation type="submission" date="2024-04" db="UniProtKB">
        <authorList>
            <consortium name="EnsemblMetazoa"/>
        </authorList>
    </citation>
    <scope>IDENTIFICATION</scope>
    <source>
        <strain evidence="7">EBRO</strain>
    </source>
</reference>
<keyword evidence="3" id="KW-0720">Serine protease</keyword>
<dbReference type="PRINTS" id="PR00722">
    <property type="entry name" value="CHYMOTRYPSIN"/>
</dbReference>
<dbReference type="PROSITE" id="PS50240">
    <property type="entry name" value="TRYPSIN_DOM"/>
    <property type="match status" value="1"/>
</dbReference>
<dbReference type="CDD" id="cd00190">
    <property type="entry name" value="Tryp_SPc"/>
    <property type="match status" value="1"/>
</dbReference>
<organism evidence="7 8">
    <name type="scientific">Anopheles atroparvus</name>
    <name type="common">European mosquito</name>
    <dbReference type="NCBI Taxonomy" id="41427"/>
    <lineage>
        <taxon>Eukaryota</taxon>
        <taxon>Metazoa</taxon>
        <taxon>Ecdysozoa</taxon>
        <taxon>Arthropoda</taxon>
        <taxon>Hexapoda</taxon>
        <taxon>Insecta</taxon>
        <taxon>Pterygota</taxon>
        <taxon>Neoptera</taxon>
        <taxon>Endopterygota</taxon>
        <taxon>Diptera</taxon>
        <taxon>Nematocera</taxon>
        <taxon>Culicoidea</taxon>
        <taxon>Culicidae</taxon>
        <taxon>Anophelinae</taxon>
        <taxon>Anopheles</taxon>
    </lineage>
</organism>
<dbReference type="GO" id="GO:0004252">
    <property type="term" value="F:serine-type endopeptidase activity"/>
    <property type="evidence" value="ECO:0007669"/>
    <property type="project" value="InterPro"/>
</dbReference>
<dbReference type="InterPro" id="IPR001314">
    <property type="entry name" value="Peptidase_S1A"/>
</dbReference>
<dbReference type="SUPFAM" id="SSF50494">
    <property type="entry name" value="Trypsin-like serine proteases"/>
    <property type="match status" value="1"/>
</dbReference>
<feature type="domain" description="Peptidase S1" evidence="6">
    <location>
        <begin position="71"/>
        <end position="290"/>
    </location>
</feature>
<keyword evidence="8" id="KW-1185">Reference proteome</keyword>
<protein>
    <recommendedName>
        <fullName evidence="6">Peptidase S1 domain-containing protein</fullName>
    </recommendedName>
</protein>
<dbReference type="InterPro" id="IPR050430">
    <property type="entry name" value="Peptidase_S1"/>
</dbReference>